<dbReference type="KEGG" id="glj:GKIL_1765"/>
<name>U5QGG2_GLOK1</name>
<dbReference type="InterPro" id="IPR018547">
    <property type="entry name" value="AbiEi_C"/>
</dbReference>
<dbReference type="AlphaFoldDB" id="U5QGG2"/>
<dbReference type="Pfam" id="PF09407">
    <property type="entry name" value="AbiEi_1"/>
    <property type="match status" value="1"/>
</dbReference>
<sequence length="277" mass="31222">MMLKSRASLPDYLTHLQAGGRVSFTRGEALEAVRLSDAAFLKSAARLRRKHMLLSPRHGFYVVVPPQFLSWEAPPPSWYIDDLMRHEGRPYYVGLLKAAELHGATHHAVMEFQVVTDRQLPKIRAGRSYIVFYFRKEMEPVLSAVERRKTDTGSMAVSSVELTCLDLIRYVHGAGGFDAVATVLVDLGEKIDGEKLALIAPHFERATVQRLGYLLDHLGHAAAAEALHRQLFEQSSVPWVKLDPARRKDKIVSTQGEPAEKNARWRVVVQHLPEIDE</sequence>
<accession>U5QGG2</accession>
<keyword evidence="3" id="KW-1185">Reference proteome</keyword>
<evidence type="ECO:0000313" key="3">
    <source>
        <dbReference type="Proteomes" id="UP000017396"/>
    </source>
</evidence>
<dbReference type="OrthoDB" id="42441at2"/>
<evidence type="ECO:0000259" key="1">
    <source>
        <dbReference type="Pfam" id="PF09407"/>
    </source>
</evidence>
<proteinExistence type="predicted"/>
<dbReference type="STRING" id="1183438.GKIL_1765"/>
<organism evidence="2 3">
    <name type="scientific">Gloeobacter kilaueensis (strain ATCC BAA-2537 / CCAP 1431/1 / ULC 316 / JS1)</name>
    <dbReference type="NCBI Taxonomy" id="1183438"/>
    <lineage>
        <taxon>Bacteria</taxon>
        <taxon>Bacillati</taxon>
        <taxon>Cyanobacteriota</taxon>
        <taxon>Cyanophyceae</taxon>
        <taxon>Gloeobacterales</taxon>
        <taxon>Gloeobacteraceae</taxon>
        <taxon>Gloeobacter</taxon>
    </lineage>
</organism>
<dbReference type="HOGENOM" id="CLU_084420_1_0_3"/>
<dbReference type="Proteomes" id="UP000017396">
    <property type="component" value="Chromosome"/>
</dbReference>
<dbReference type="eggNOG" id="COG5340">
    <property type="taxonomic scope" value="Bacteria"/>
</dbReference>
<dbReference type="EMBL" id="CP003587">
    <property type="protein sequence ID" value="AGY58011.1"/>
    <property type="molecule type" value="Genomic_DNA"/>
</dbReference>
<feature type="domain" description="AbiEi antitoxin C-terminal" evidence="1">
    <location>
        <begin position="82"/>
        <end position="216"/>
    </location>
</feature>
<reference evidence="2 3" key="1">
    <citation type="journal article" date="2013" name="PLoS ONE">
        <title>Cultivation and Complete Genome Sequencing of Gloeobacter kilaueensis sp. nov., from a Lava Cave in Kilauea Caldera, Hawai'i.</title>
        <authorList>
            <person name="Saw J.H."/>
            <person name="Schatz M."/>
            <person name="Brown M.V."/>
            <person name="Kunkel D.D."/>
            <person name="Foster J.S."/>
            <person name="Shick H."/>
            <person name="Christensen S."/>
            <person name="Hou S."/>
            <person name="Wan X."/>
            <person name="Donachie S.P."/>
        </authorList>
    </citation>
    <scope>NUCLEOTIDE SEQUENCE [LARGE SCALE GENOMIC DNA]</scope>
    <source>
        <strain evidence="3">JS</strain>
    </source>
</reference>
<gene>
    <name evidence="2" type="ORF">GKIL_1765</name>
</gene>
<protein>
    <submittedName>
        <fullName evidence="2">Transcriptional regulator</fullName>
    </submittedName>
</protein>
<evidence type="ECO:0000313" key="2">
    <source>
        <dbReference type="EMBL" id="AGY58011.1"/>
    </source>
</evidence>